<dbReference type="PANTHER" id="PTHR11188">
    <property type="entry name" value="ARRESTIN DOMAIN CONTAINING PROTEIN"/>
    <property type="match status" value="1"/>
</dbReference>
<dbReference type="InterPro" id="IPR011021">
    <property type="entry name" value="Arrestin-like_N"/>
</dbReference>
<dbReference type="GO" id="GO:0015031">
    <property type="term" value="P:protein transport"/>
    <property type="evidence" value="ECO:0007669"/>
    <property type="project" value="TreeGrafter"/>
</dbReference>
<dbReference type="Gene3D" id="2.60.40.640">
    <property type="match status" value="2"/>
</dbReference>
<dbReference type="PANTHER" id="PTHR11188:SF135">
    <property type="entry name" value="ARRESTIN DOMAIN CONTAINING 3-LIKE-RELATED"/>
    <property type="match status" value="1"/>
</dbReference>
<dbReference type="AlphaFoldDB" id="A0A672FDU9"/>
<feature type="domain" description="Arrestin C-terminal-like" evidence="2">
    <location>
        <begin position="177"/>
        <end position="304"/>
    </location>
</feature>
<evidence type="ECO:0000256" key="1">
    <source>
        <dbReference type="ARBA" id="ARBA00005298"/>
    </source>
</evidence>
<accession>A0A672FDU9</accession>
<sequence length="359" mass="40698">MTIKNFLIEYDSINSSNTFTNGDVINGRIIVENSKEVKIQSLVFIAKGKARVSWHEHHGHHGQHQNHRKSHYWADEKYYEVKHHILREARQDGTEIIGPGRHVFPFTFRIPDKRIPSSFKSPIGKIVHKLTAELHQSMKLTKTAKVHFDFVSKADMDIPNLLDPQYGCKDKNFKVFGSGSVSLDVYTNKMGYRQGETLQVTAEIKNNASRSVKPKFELYEKISFFAQGRRRLSTNKILKEKAEAVEASSGSKTVTKTITIPRELPASILNCSIIKREYRLKVILDIKYAQDPEIKLPIIVLPKISGEKQPTANAGFESFGGANYPAWSNTPQQAAHAFVDPPPPYGAYPMYPSRPDYKS</sequence>
<dbReference type="Pfam" id="PF02752">
    <property type="entry name" value="Arrestin_C"/>
    <property type="match status" value="1"/>
</dbReference>
<dbReference type="GO" id="GO:0005886">
    <property type="term" value="C:plasma membrane"/>
    <property type="evidence" value="ECO:0007669"/>
    <property type="project" value="TreeGrafter"/>
</dbReference>
<reference evidence="3" key="2">
    <citation type="submission" date="2025-08" db="UniProtKB">
        <authorList>
            <consortium name="Ensembl"/>
        </authorList>
    </citation>
    <scope>IDENTIFICATION</scope>
</reference>
<name>A0A672FDU9_SALFA</name>
<dbReference type="SUPFAM" id="SSF81296">
    <property type="entry name" value="E set domains"/>
    <property type="match status" value="2"/>
</dbReference>
<proteinExistence type="inferred from homology"/>
<evidence type="ECO:0000313" key="4">
    <source>
        <dbReference type="Proteomes" id="UP000472267"/>
    </source>
</evidence>
<evidence type="ECO:0000259" key="2">
    <source>
        <dbReference type="SMART" id="SM01017"/>
    </source>
</evidence>
<evidence type="ECO:0000313" key="3">
    <source>
        <dbReference type="Ensembl" id="ENSSFAP00005005021.1"/>
    </source>
</evidence>
<reference evidence="3" key="1">
    <citation type="submission" date="2019-06" db="EMBL/GenBank/DDBJ databases">
        <authorList>
            <consortium name="Wellcome Sanger Institute Data Sharing"/>
        </authorList>
    </citation>
    <scope>NUCLEOTIDE SEQUENCE [LARGE SCALE GENOMIC DNA]</scope>
</reference>
<dbReference type="GO" id="GO:0005737">
    <property type="term" value="C:cytoplasm"/>
    <property type="evidence" value="ECO:0007669"/>
    <property type="project" value="TreeGrafter"/>
</dbReference>
<dbReference type="InterPro" id="IPR014752">
    <property type="entry name" value="Arrestin-like_C"/>
</dbReference>
<dbReference type="Proteomes" id="UP000472267">
    <property type="component" value="Chromosome 12"/>
</dbReference>
<dbReference type="Ensembl" id="ENSSFAT00005005320.1">
    <property type="protein sequence ID" value="ENSSFAP00005005021.1"/>
    <property type="gene ID" value="ENSSFAG00005003233.1"/>
</dbReference>
<keyword evidence="4" id="KW-1185">Reference proteome</keyword>
<dbReference type="InterPro" id="IPR050357">
    <property type="entry name" value="Arrestin_domain-protein"/>
</dbReference>
<organism evidence="3 4">
    <name type="scientific">Salarias fasciatus</name>
    <name type="common">Jewelled blenny</name>
    <name type="synonym">Blennius fasciatus</name>
    <dbReference type="NCBI Taxonomy" id="181472"/>
    <lineage>
        <taxon>Eukaryota</taxon>
        <taxon>Metazoa</taxon>
        <taxon>Chordata</taxon>
        <taxon>Craniata</taxon>
        <taxon>Vertebrata</taxon>
        <taxon>Euteleostomi</taxon>
        <taxon>Actinopterygii</taxon>
        <taxon>Neopterygii</taxon>
        <taxon>Teleostei</taxon>
        <taxon>Neoteleostei</taxon>
        <taxon>Acanthomorphata</taxon>
        <taxon>Ovalentaria</taxon>
        <taxon>Blenniimorphae</taxon>
        <taxon>Blenniiformes</taxon>
        <taxon>Blennioidei</taxon>
        <taxon>Blenniidae</taxon>
        <taxon>Salariinae</taxon>
        <taxon>Salarias</taxon>
    </lineage>
</organism>
<dbReference type="SMART" id="SM01017">
    <property type="entry name" value="Arrestin_C"/>
    <property type="match status" value="1"/>
</dbReference>
<comment type="similarity">
    <text evidence="1">Belongs to the arrestin family.</text>
</comment>
<dbReference type="InParanoid" id="A0A672FDU9"/>
<dbReference type="GO" id="GO:0007399">
    <property type="term" value="P:nervous system development"/>
    <property type="evidence" value="ECO:0007669"/>
    <property type="project" value="UniProtKB-ARBA"/>
</dbReference>
<dbReference type="InterPro" id="IPR014756">
    <property type="entry name" value="Ig_E-set"/>
</dbReference>
<gene>
    <name evidence="3" type="primary">LOC115398696</name>
</gene>
<reference evidence="3" key="3">
    <citation type="submission" date="2025-09" db="UniProtKB">
        <authorList>
            <consortium name="Ensembl"/>
        </authorList>
    </citation>
    <scope>IDENTIFICATION</scope>
</reference>
<dbReference type="InterPro" id="IPR011022">
    <property type="entry name" value="Arrestin_C-like"/>
</dbReference>
<protein>
    <submittedName>
        <fullName evidence="3">Arrestin domain-containing protein 3-like</fullName>
    </submittedName>
</protein>
<dbReference type="Pfam" id="PF00339">
    <property type="entry name" value="Arrestin_N"/>
    <property type="match status" value="1"/>
</dbReference>